<evidence type="ECO:0000256" key="2">
    <source>
        <dbReference type="ARBA" id="ARBA00001946"/>
    </source>
</evidence>
<keyword evidence="7" id="KW-0546">Nucleotide metabolism</keyword>
<evidence type="ECO:0000256" key="10">
    <source>
        <dbReference type="ARBA" id="ARBA00048174"/>
    </source>
</evidence>
<sequence length="146" mass="15742">MAAISVVVASRSAPKLEAARQGFQQVTNRPLELSGVDADSGVSAQPRGHEETRRGALQRLRAARETADGARADFCIAFEGGIEEDAHGRQVCFAIVCAQFRDDDFISEVRSATHSLPPGIEKLLNEGIELGLATDQFYASRATQQL</sequence>
<dbReference type="Gene3D" id="3.90.950.10">
    <property type="match status" value="1"/>
</dbReference>
<keyword evidence="5" id="KW-0378">Hydrolase</keyword>
<dbReference type="EMBL" id="CAJNIZ010014446">
    <property type="protein sequence ID" value="CAE7362052.1"/>
    <property type="molecule type" value="Genomic_DNA"/>
</dbReference>
<evidence type="ECO:0000313" key="15">
    <source>
        <dbReference type="Proteomes" id="UP000649617"/>
    </source>
</evidence>
<dbReference type="GO" id="GO:0006772">
    <property type="term" value="P:thiamine metabolic process"/>
    <property type="evidence" value="ECO:0007669"/>
    <property type="project" value="TreeGrafter"/>
</dbReference>
<dbReference type="GO" id="GO:0000166">
    <property type="term" value="F:nucleotide binding"/>
    <property type="evidence" value="ECO:0007669"/>
    <property type="project" value="UniProtKB-KW"/>
</dbReference>
<comment type="catalytic activity">
    <reaction evidence="11">
        <text>XTP + H2O = XDP + phosphate + H(+)</text>
        <dbReference type="Rhea" id="RHEA:28406"/>
        <dbReference type="ChEBI" id="CHEBI:15377"/>
        <dbReference type="ChEBI" id="CHEBI:15378"/>
        <dbReference type="ChEBI" id="CHEBI:43474"/>
        <dbReference type="ChEBI" id="CHEBI:59884"/>
        <dbReference type="ChEBI" id="CHEBI:61314"/>
        <dbReference type="EC" id="3.6.1.73"/>
    </reaction>
</comment>
<keyword evidence="8" id="KW-0464">Manganese</keyword>
<keyword evidence="6" id="KW-0460">Magnesium</keyword>
<evidence type="ECO:0000256" key="8">
    <source>
        <dbReference type="ARBA" id="ARBA00023211"/>
    </source>
</evidence>
<reference evidence="14" key="1">
    <citation type="submission" date="2021-02" db="EMBL/GenBank/DDBJ databases">
        <authorList>
            <person name="Dougan E. K."/>
            <person name="Rhodes N."/>
            <person name="Thang M."/>
            <person name="Chan C."/>
        </authorList>
    </citation>
    <scope>NUCLEOTIDE SEQUENCE</scope>
</reference>
<comment type="cofactor">
    <cofactor evidence="1">
        <name>Mn(2+)</name>
        <dbReference type="ChEBI" id="CHEBI:29035"/>
    </cofactor>
</comment>
<evidence type="ECO:0000256" key="12">
    <source>
        <dbReference type="SAM" id="MobiDB-lite"/>
    </source>
</evidence>
<accession>A0A812PR01</accession>
<dbReference type="EC" id="3.6.1.73" evidence="9"/>
<comment type="catalytic activity">
    <reaction evidence="10">
        <text>ITP + H2O = IDP + phosphate + H(+)</text>
        <dbReference type="Rhea" id="RHEA:28330"/>
        <dbReference type="ChEBI" id="CHEBI:15377"/>
        <dbReference type="ChEBI" id="CHEBI:15378"/>
        <dbReference type="ChEBI" id="CHEBI:43474"/>
        <dbReference type="ChEBI" id="CHEBI:58280"/>
        <dbReference type="ChEBI" id="CHEBI:61402"/>
        <dbReference type="EC" id="3.6.1.73"/>
    </reaction>
</comment>
<evidence type="ECO:0000256" key="6">
    <source>
        <dbReference type="ARBA" id="ARBA00022842"/>
    </source>
</evidence>
<evidence type="ECO:0000256" key="3">
    <source>
        <dbReference type="ARBA" id="ARBA00022723"/>
    </source>
</evidence>
<dbReference type="InterPro" id="IPR026533">
    <property type="entry name" value="NTPase/PRRC1"/>
</dbReference>
<dbReference type="PANTHER" id="PTHR34699">
    <property type="match status" value="1"/>
</dbReference>
<dbReference type="InterPro" id="IPR029001">
    <property type="entry name" value="ITPase-like_fam"/>
</dbReference>
<dbReference type="GO" id="GO:0009117">
    <property type="term" value="P:nucleotide metabolic process"/>
    <property type="evidence" value="ECO:0007669"/>
    <property type="project" value="UniProtKB-KW"/>
</dbReference>
<organism evidence="14 15">
    <name type="scientific">Symbiodinium pilosum</name>
    <name type="common">Dinoflagellate</name>
    <dbReference type="NCBI Taxonomy" id="2952"/>
    <lineage>
        <taxon>Eukaryota</taxon>
        <taxon>Sar</taxon>
        <taxon>Alveolata</taxon>
        <taxon>Dinophyceae</taxon>
        <taxon>Suessiales</taxon>
        <taxon>Symbiodiniaceae</taxon>
        <taxon>Symbiodinium</taxon>
    </lineage>
</organism>
<gene>
    <name evidence="14" type="ORF">SPIL2461_LOCUS8681</name>
</gene>
<evidence type="ECO:0000256" key="4">
    <source>
        <dbReference type="ARBA" id="ARBA00022741"/>
    </source>
</evidence>
<proteinExistence type="predicted"/>
<comment type="cofactor">
    <cofactor evidence="2">
        <name>Mg(2+)</name>
        <dbReference type="ChEBI" id="CHEBI:18420"/>
    </cofactor>
</comment>
<evidence type="ECO:0000313" key="14">
    <source>
        <dbReference type="EMBL" id="CAE7362052.1"/>
    </source>
</evidence>
<evidence type="ECO:0000256" key="1">
    <source>
        <dbReference type="ARBA" id="ARBA00001936"/>
    </source>
</evidence>
<evidence type="ECO:0000256" key="11">
    <source>
        <dbReference type="ARBA" id="ARBA00048781"/>
    </source>
</evidence>
<dbReference type="Pfam" id="PF01931">
    <property type="entry name" value="NTPase_I-T"/>
    <property type="match status" value="1"/>
</dbReference>
<dbReference type="AlphaFoldDB" id="A0A812PR01"/>
<evidence type="ECO:0000256" key="5">
    <source>
        <dbReference type="ARBA" id="ARBA00022801"/>
    </source>
</evidence>
<keyword evidence="15" id="KW-1185">Reference proteome</keyword>
<dbReference type="GO" id="GO:0046872">
    <property type="term" value="F:metal ion binding"/>
    <property type="evidence" value="ECO:0007669"/>
    <property type="project" value="UniProtKB-KW"/>
</dbReference>
<dbReference type="PANTHER" id="PTHR34699:SF2">
    <property type="entry name" value="NON-CANONICAL PURINE NTP PHOSPHATASE_PRRC1 DOMAIN-CONTAINING PROTEIN"/>
    <property type="match status" value="1"/>
</dbReference>
<protein>
    <recommendedName>
        <fullName evidence="9">inosine/xanthosine triphosphatase</fullName>
        <ecNumber evidence="9">3.6.1.73</ecNumber>
    </recommendedName>
</protein>
<dbReference type="OrthoDB" id="438553at2759"/>
<dbReference type="SUPFAM" id="SSF52972">
    <property type="entry name" value="ITPase-like"/>
    <property type="match status" value="1"/>
</dbReference>
<keyword evidence="4" id="KW-0547">Nucleotide-binding</keyword>
<dbReference type="InterPro" id="IPR050299">
    <property type="entry name" value="YjjX_NTPase"/>
</dbReference>
<comment type="caution">
    <text evidence="14">The sequence shown here is derived from an EMBL/GenBank/DDBJ whole genome shotgun (WGS) entry which is preliminary data.</text>
</comment>
<feature type="region of interest" description="Disordered" evidence="12">
    <location>
        <begin position="34"/>
        <end position="56"/>
    </location>
</feature>
<evidence type="ECO:0000256" key="7">
    <source>
        <dbReference type="ARBA" id="ARBA00023080"/>
    </source>
</evidence>
<keyword evidence="3" id="KW-0479">Metal-binding</keyword>
<feature type="domain" description="Non-canonical purine NTP phosphatase/PRRC1" evidence="13">
    <location>
        <begin position="10"/>
        <end position="143"/>
    </location>
</feature>
<dbReference type="GO" id="GO:0103023">
    <property type="term" value="F:ITPase activity"/>
    <property type="evidence" value="ECO:0007669"/>
    <property type="project" value="UniProtKB-EC"/>
</dbReference>
<name>A0A812PR01_SYMPI</name>
<evidence type="ECO:0000259" key="13">
    <source>
        <dbReference type="Pfam" id="PF01931"/>
    </source>
</evidence>
<dbReference type="Proteomes" id="UP000649617">
    <property type="component" value="Unassembled WGS sequence"/>
</dbReference>
<evidence type="ECO:0000256" key="9">
    <source>
        <dbReference type="ARBA" id="ARBA00038901"/>
    </source>
</evidence>